<accession>A0AAV7PXQ1</accession>
<evidence type="ECO:0008006" key="3">
    <source>
        <dbReference type="Google" id="ProtNLM"/>
    </source>
</evidence>
<evidence type="ECO:0000313" key="2">
    <source>
        <dbReference type="Proteomes" id="UP001066276"/>
    </source>
</evidence>
<sequence>MLRPPACAPAVTCLAQHWTVTRALGAMWRGRPVPGLCLLYVPPGHVIARSLCVGSRDPECPGHCRKPTVLLCYSLLMKRTDAVLTSLVVS</sequence>
<organism evidence="1 2">
    <name type="scientific">Pleurodeles waltl</name>
    <name type="common">Iberian ribbed newt</name>
    <dbReference type="NCBI Taxonomy" id="8319"/>
    <lineage>
        <taxon>Eukaryota</taxon>
        <taxon>Metazoa</taxon>
        <taxon>Chordata</taxon>
        <taxon>Craniata</taxon>
        <taxon>Vertebrata</taxon>
        <taxon>Euteleostomi</taxon>
        <taxon>Amphibia</taxon>
        <taxon>Batrachia</taxon>
        <taxon>Caudata</taxon>
        <taxon>Salamandroidea</taxon>
        <taxon>Salamandridae</taxon>
        <taxon>Pleurodelinae</taxon>
        <taxon>Pleurodeles</taxon>
    </lineage>
</organism>
<dbReference type="AlphaFoldDB" id="A0AAV7PXQ1"/>
<keyword evidence="2" id="KW-1185">Reference proteome</keyword>
<protein>
    <recommendedName>
        <fullName evidence="3">Secreted protein</fullName>
    </recommendedName>
</protein>
<gene>
    <name evidence="1" type="ORF">NDU88_011269</name>
</gene>
<name>A0AAV7PXQ1_PLEWA</name>
<reference evidence="1" key="1">
    <citation type="journal article" date="2022" name="bioRxiv">
        <title>Sequencing and chromosome-scale assembly of the giantPleurodeles waltlgenome.</title>
        <authorList>
            <person name="Brown T."/>
            <person name="Elewa A."/>
            <person name="Iarovenko S."/>
            <person name="Subramanian E."/>
            <person name="Araus A.J."/>
            <person name="Petzold A."/>
            <person name="Susuki M."/>
            <person name="Suzuki K.-i.T."/>
            <person name="Hayashi T."/>
            <person name="Toyoda A."/>
            <person name="Oliveira C."/>
            <person name="Osipova E."/>
            <person name="Leigh N.D."/>
            <person name="Simon A."/>
            <person name="Yun M.H."/>
        </authorList>
    </citation>
    <scope>NUCLEOTIDE SEQUENCE</scope>
    <source>
        <strain evidence="1">20211129_DDA</strain>
        <tissue evidence="1">Liver</tissue>
    </source>
</reference>
<evidence type="ECO:0000313" key="1">
    <source>
        <dbReference type="EMBL" id="KAJ1132968.1"/>
    </source>
</evidence>
<dbReference type="Proteomes" id="UP001066276">
    <property type="component" value="Chromosome 7"/>
</dbReference>
<comment type="caution">
    <text evidence="1">The sequence shown here is derived from an EMBL/GenBank/DDBJ whole genome shotgun (WGS) entry which is preliminary data.</text>
</comment>
<proteinExistence type="predicted"/>
<dbReference type="EMBL" id="JANPWB010000011">
    <property type="protein sequence ID" value="KAJ1132968.1"/>
    <property type="molecule type" value="Genomic_DNA"/>
</dbReference>